<gene>
    <name evidence="1" type="ORF">ROR02_12470</name>
</gene>
<sequence length="822" mass="86071">MATGSTAFVPDWDALNPIAVSYADSSPLMPQVISATPGGGYVGIGLQKNLVDILGEAEGTLDPGRGVLVIAVDTLTLAAGTTTIKAMALSIMARRIEVDGGGSAEIIQDAGGNPKAMTQIFTAGVAGGVSFGFAGGAGPAPLVLATDQSAPQVLTVAVANPGNLNPTNSIPVIADFLHSPWNLLALEVTQSAAGVLLYQSDPGALEFAGEMLQWVVAGNYALISQSGSFPSVDFDSVASVQGAALAQLNITQAAASGATFVPILSQGTYEDEINSLLQVAQIYDAKISAFRAQKDLESLLSEFASTLSGISQSAEAPLINTLKRLNSEQAQLTSQLNNEAIKLNSVTEQLVPLQQELVEAIQDEFQKELLQTAISILTTLGTLYVGGAAILIGDPEIATVAAKQAKAALDLLEKAISAGESLAETINSGYTSLGSAPTKADAEAATAGADALGGALAGFGETSALLWQVVNGAITSGDWNVNQPLMAALDKAPNLNGFSIGGLDPAAYWDATVIQTEAMVKPYQGKIGVADTYLTMVELAAAYGKSVADLQMKLLGLFNQGMDALDRLQSVLDAEAQWEALQKDLDDKEAQVNGAIGLLERGYNSVKRDIVVAVDNYRAAFLYQWLQESDVQVNASMDYLQLSSAAQKSIKSLEDVLSGTASGSVRPRQNFQNLTYEVVAGPDGLFETVDGKRQARWTIATSDTALADQLSGNGAIYLTETKFELVGGTQSGEVQLGIEISGSFGNIRNGSDYRFVSQPVSMTNNYRPGDPPTFITTWKFADAAAYMTPTPYTQWTLTAHEAETEGVSAIKMTIAGLFLQNS</sequence>
<comment type="caution">
    <text evidence="1">The sequence shown here is derived from an EMBL/GenBank/DDBJ whole genome shotgun (WGS) entry which is preliminary data.</text>
</comment>
<dbReference type="OrthoDB" id="8478831at2"/>
<dbReference type="RefSeq" id="WP_147163158.1">
    <property type="nucleotide sequence ID" value="NZ_BJZO01000027.1"/>
</dbReference>
<proteinExistence type="predicted"/>
<keyword evidence="2" id="KW-1185">Reference proteome</keyword>
<dbReference type="EMBL" id="BJZO01000027">
    <property type="protein sequence ID" value="GEO81116.1"/>
    <property type="molecule type" value="Genomic_DNA"/>
</dbReference>
<organism evidence="1 2">
    <name type="scientific">Pararhodospirillum oryzae</name>
    <dbReference type="NCBI Taxonomy" id="478448"/>
    <lineage>
        <taxon>Bacteria</taxon>
        <taxon>Pseudomonadati</taxon>
        <taxon>Pseudomonadota</taxon>
        <taxon>Alphaproteobacteria</taxon>
        <taxon>Rhodospirillales</taxon>
        <taxon>Rhodospirillaceae</taxon>
        <taxon>Pararhodospirillum</taxon>
    </lineage>
</organism>
<evidence type="ECO:0000313" key="1">
    <source>
        <dbReference type="EMBL" id="GEO81116.1"/>
    </source>
</evidence>
<name>A0A512H6M6_9PROT</name>
<reference evidence="1 2" key="1">
    <citation type="submission" date="2019-07" db="EMBL/GenBank/DDBJ databases">
        <title>Whole genome shotgun sequence of Rhodospirillum oryzae NBRC 107573.</title>
        <authorList>
            <person name="Hosoyama A."/>
            <person name="Uohara A."/>
            <person name="Ohji S."/>
            <person name="Ichikawa N."/>
        </authorList>
    </citation>
    <scope>NUCLEOTIDE SEQUENCE [LARGE SCALE GENOMIC DNA]</scope>
    <source>
        <strain evidence="1 2">NBRC 107573</strain>
    </source>
</reference>
<protein>
    <submittedName>
        <fullName evidence="1">Uncharacterized protein</fullName>
    </submittedName>
</protein>
<dbReference type="Proteomes" id="UP000321567">
    <property type="component" value="Unassembled WGS sequence"/>
</dbReference>
<evidence type="ECO:0000313" key="2">
    <source>
        <dbReference type="Proteomes" id="UP000321567"/>
    </source>
</evidence>
<dbReference type="AlphaFoldDB" id="A0A512H6M6"/>
<accession>A0A512H6M6</accession>